<protein>
    <submittedName>
        <fullName evidence="4">EAL domain-containing protein</fullName>
    </submittedName>
</protein>
<organism evidence="4 5">
    <name type="scientific">Vogesella aquatica</name>
    <dbReference type="NCBI Taxonomy" id="2984206"/>
    <lineage>
        <taxon>Bacteria</taxon>
        <taxon>Pseudomonadati</taxon>
        <taxon>Pseudomonadota</taxon>
        <taxon>Betaproteobacteria</taxon>
        <taxon>Neisseriales</taxon>
        <taxon>Chromobacteriaceae</taxon>
        <taxon>Vogesella</taxon>
    </lineage>
</organism>
<dbReference type="PANTHER" id="PTHR44757">
    <property type="entry name" value="DIGUANYLATE CYCLASE DGCP"/>
    <property type="match status" value="1"/>
</dbReference>
<dbReference type="SMART" id="SM00052">
    <property type="entry name" value="EAL"/>
    <property type="match status" value="1"/>
</dbReference>
<dbReference type="PROSITE" id="PS50887">
    <property type="entry name" value="GGDEF"/>
    <property type="match status" value="1"/>
</dbReference>
<dbReference type="InterPro" id="IPR029150">
    <property type="entry name" value="dCache_3"/>
</dbReference>
<dbReference type="PANTHER" id="PTHR44757:SF2">
    <property type="entry name" value="BIOFILM ARCHITECTURE MAINTENANCE PROTEIN MBAA"/>
    <property type="match status" value="1"/>
</dbReference>
<reference evidence="4 5" key="1">
    <citation type="submission" date="2023-01" db="EMBL/GenBank/DDBJ databases">
        <title>Novel species of the genus Vogesella isolated from rivers.</title>
        <authorList>
            <person name="Lu H."/>
        </authorList>
    </citation>
    <scope>NUCLEOTIDE SEQUENCE [LARGE SCALE GENOMIC DNA]</scope>
    <source>
        <strain evidence="4 5">DC21W</strain>
    </source>
</reference>
<dbReference type="Gene3D" id="3.30.70.270">
    <property type="match status" value="1"/>
</dbReference>
<dbReference type="CDD" id="cd06225">
    <property type="entry name" value="HAMP"/>
    <property type="match status" value="1"/>
</dbReference>
<evidence type="ECO:0000259" key="3">
    <source>
        <dbReference type="PROSITE" id="PS50887"/>
    </source>
</evidence>
<feature type="domain" description="GGDEF" evidence="3">
    <location>
        <begin position="370"/>
        <end position="499"/>
    </location>
</feature>
<dbReference type="CDD" id="cd01948">
    <property type="entry name" value="EAL"/>
    <property type="match status" value="1"/>
</dbReference>
<dbReference type="InterPro" id="IPR001633">
    <property type="entry name" value="EAL_dom"/>
</dbReference>
<dbReference type="InterPro" id="IPR035919">
    <property type="entry name" value="EAL_sf"/>
</dbReference>
<dbReference type="CDD" id="cd01949">
    <property type="entry name" value="GGDEF"/>
    <property type="match status" value="1"/>
</dbReference>
<dbReference type="Pfam" id="PF14827">
    <property type="entry name" value="dCache_3"/>
    <property type="match status" value="1"/>
</dbReference>
<dbReference type="SUPFAM" id="SSF158472">
    <property type="entry name" value="HAMP domain-like"/>
    <property type="match status" value="1"/>
</dbReference>
<dbReference type="PROSITE" id="PS50883">
    <property type="entry name" value="EAL"/>
    <property type="match status" value="1"/>
</dbReference>
<dbReference type="SMART" id="SM00304">
    <property type="entry name" value="HAMP"/>
    <property type="match status" value="1"/>
</dbReference>
<dbReference type="Proteomes" id="UP001219956">
    <property type="component" value="Unassembled WGS sequence"/>
</dbReference>
<evidence type="ECO:0000259" key="1">
    <source>
        <dbReference type="PROSITE" id="PS50883"/>
    </source>
</evidence>
<name>A0ABT5J076_9NEIS</name>
<comment type="caution">
    <text evidence="4">The sequence shown here is derived from an EMBL/GenBank/DDBJ whole genome shotgun (WGS) entry which is preliminary data.</text>
</comment>
<dbReference type="InterPro" id="IPR003660">
    <property type="entry name" value="HAMP_dom"/>
</dbReference>
<evidence type="ECO:0000259" key="2">
    <source>
        <dbReference type="PROSITE" id="PS50885"/>
    </source>
</evidence>
<dbReference type="Pfam" id="PF00672">
    <property type="entry name" value="HAMP"/>
    <property type="match status" value="1"/>
</dbReference>
<feature type="domain" description="HAMP" evidence="2">
    <location>
        <begin position="285"/>
        <end position="337"/>
    </location>
</feature>
<dbReference type="Gene3D" id="3.20.20.450">
    <property type="entry name" value="EAL domain"/>
    <property type="match status" value="1"/>
</dbReference>
<evidence type="ECO:0000313" key="5">
    <source>
        <dbReference type="Proteomes" id="UP001219956"/>
    </source>
</evidence>
<dbReference type="InterPro" id="IPR043128">
    <property type="entry name" value="Rev_trsase/Diguanyl_cyclase"/>
</dbReference>
<sequence length="763" mass="83767">MRFRVTLLFTTLLAVVLGVSFFMVSAANLGIFEEQAEQELETGQRVFNRLLEQNSKLLIQATQVLVGDFAFREALATADGPTMLSALQNHAKRLGAELVLLSDLQGSVPADNLGVARDGVYPFPDLMQAARKDGVASGIKVVKGEAYELVVVPVKAPVVIGWITLGVKLTGKVAKDLKEMSDLEVTFLTKDGKGNWHSFASTLPAEQLKDLLSHPTHEKRLELAGAPYQSRLLPIAGGGGGHVYAVLQRPLLEILAPFYALQKALLALAIASLLLCILASFKVAGVVTTPLHRLVAVAKKIRDGSYAEKVERPETSELAELADSLDHMQVAIAEREQEILALAYRDSLTGLVNRAGFLSELGRRLENSTQSQTVMLLDLDRFQQLNDTLGHVAGDRVIMRIGFWLHAEVARFGGVLARLGGDEFAFVVSGTDYQEVLQLVLQGFERQLAVDERKLDVRASIGIASYPEHAATAQDLLRCADEAMYVSKRKKCTVSVYDAAKRQFREEHLSLLGDLKEALNQEQLTLHYQPKVALDGSRHCEAEALVRWEHPVRGFVPPFEFIPFAEQTGYIREITHWVIARACIDGAELLAAGTPVRISVNLSTRDLLDAALPAFVDSCLTMAGLPKQYLCLEITESGVMEDPDRALETLHALRNMGMALAIDDYGTGYSSLAYVKQLPVSELKIDRAFVKEVVESEADAMIVRSTTELAHSLGFKVVAEGVETQEISDKLHELGCDFGQGYFYSRPVPLAAFAAWLRKYQGL</sequence>
<dbReference type="SMART" id="SM00267">
    <property type="entry name" value="GGDEF"/>
    <property type="match status" value="1"/>
</dbReference>
<proteinExistence type="predicted"/>
<dbReference type="SUPFAM" id="SSF141868">
    <property type="entry name" value="EAL domain-like"/>
    <property type="match status" value="1"/>
</dbReference>
<dbReference type="Gene3D" id="6.10.340.10">
    <property type="match status" value="1"/>
</dbReference>
<gene>
    <name evidence="4" type="ORF">PQU95_11310</name>
</gene>
<dbReference type="SUPFAM" id="SSF55073">
    <property type="entry name" value="Nucleotide cyclase"/>
    <property type="match status" value="1"/>
</dbReference>
<dbReference type="InterPro" id="IPR000160">
    <property type="entry name" value="GGDEF_dom"/>
</dbReference>
<feature type="domain" description="EAL" evidence="1">
    <location>
        <begin position="508"/>
        <end position="761"/>
    </location>
</feature>
<dbReference type="Pfam" id="PF00563">
    <property type="entry name" value="EAL"/>
    <property type="match status" value="1"/>
</dbReference>
<dbReference type="InterPro" id="IPR052155">
    <property type="entry name" value="Biofilm_reg_signaling"/>
</dbReference>
<dbReference type="RefSeq" id="WP_272752108.1">
    <property type="nucleotide sequence ID" value="NZ_JAQQLF010000013.1"/>
</dbReference>
<dbReference type="Pfam" id="PF00990">
    <property type="entry name" value="GGDEF"/>
    <property type="match status" value="1"/>
</dbReference>
<dbReference type="InterPro" id="IPR029787">
    <property type="entry name" value="Nucleotide_cyclase"/>
</dbReference>
<dbReference type="PROSITE" id="PS50885">
    <property type="entry name" value="HAMP"/>
    <property type="match status" value="1"/>
</dbReference>
<keyword evidence="5" id="KW-1185">Reference proteome</keyword>
<evidence type="ECO:0000313" key="4">
    <source>
        <dbReference type="EMBL" id="MDC7717798.1"/>
    </source>
</evidence>
<accession>A0ABT5J076</accession>
<dbReference type="EMBL" id="JAQQLF010000013">
    <property type="protein sequence ID" value="MDC7717798.1"/>
    <property type="molecule type" value="Genomic_DNA"/>
</dbReference>
<dbReference type="NCBIfam" id="TIGR00254">
    <property type="entry name" value="GGDEF"/>
    <property type="match status" value="1"/>
</dbReference>